<evidence type="ECO:0000256" key="6">
    <source>
        <dbReference type="ARBA" id="ARBA00023136"/>
    </source>
</evidence>
<feature type="transmembrane region" description="Helical" evidence="8">
    <location>
        <begin position="399"/>
        <end position="419"/>
    </location>
</feature>
<dbReference type="PROSITE" id="PS00217">
    <property type="entry name" value="SUGAR_TRANSPORT_2"/>
    <property type="match status" value="1"/>
</dbReference>
<dbReference type="InterPro" id="IPR003663">
    <property type="entry name" value="Sugar/inositol_transpt"/>
</dbReference>
<comment type="similarity">
    <text evidence="2 7">Belongs to the major facilitator superfamily. Sugar transporter (TC 2.A.1.1) family.</text>
</comment>
<keyword evidence="6 8" id="KW-0472">Membrane</keyword>
<dbReference type="OrthoDB" id="8120565at2759"/>
<protein>
    <recommendedName>
        <fullName evidence="9">Major facilitator superfamily (MFS) profile domain-containing protein</fullName>
    </recommendedName>
</protein>
<feature type="transmembrane region" description="Helical" evidence="8">
    <location>
        <begin position="343"/>
        <end position="361"/>
    </location>
</feature>
<dbReference type="Pfam" id="PF00083">
    <property type="entry name" value="Sugar_tr"/>
    <property type="match status" value="1"/>
</dbReference>
<feature type="transmembrane region" description="Helical" evidence="8">
    <location>
        <begin position="20"/>
        <end position="44"/>
    </location>
</feature>
<dbReference type="NCBIfam" id="TIGR00879">
    <property type="entry name" value="SP"/>
    <property type="match status" value="1"/>
</dbReference>
<feature type="transmembrane region" description="Helical" evidence="8">
    <location>
        <begin position="470"/>
        <end position="488"/>
    </location>
</feature>
<dbReference type="InterPro" id="IPR020846">
    <property type="entry name" value="MFS_dom"/>
</dbReference>
<dbReference type="PANTHER" id="PTHR48022:SF14">
    <property type="entry name" value="MAJOR FACILITATOR SUPERFAMILY (MFS) PROFILE DOMAIN-CONTAINING PROTEIN-RELATED"/>
    <property type="match status" value="1"/>
</dbReference>
<feature type="domain" description="Major facilitator superfamily (MFS) profile" evidence="9">
    <location>
        <begin position="31"/>
        <end position="492"/>
    </location>
</feature>
<feature type="transmembrane region" description="Helical" evidence="8">
    <location>
        <begin position="199"/>
        <end position="218"/>
    </location>
</feature>
<comment type="subcellular location">
    <subcellularLocation>
        <location evidence="1">Membrane</location>
        <topology evidence="1">Multi-pass membrane protein</topology>
    </subcellularLocation>
</comment>
<dbReference type="Proteomes" id="UP000799537">
    <property type="component" value="Unassembled WGS sequence"/>
</dbReference>
<evidence type="ECO:0000256" key="8">
    <source>
        <dbReference type="SAM" id="Phobius"/>
    </source>
</evidence>
<dbReference type="PROSITE" id="PS00216">
    <property type="entry name" value="SUGAR_TRANSPORT_1"/>
    <property type="match status" value="1"/>
</dbReference>
<gene>
    <name evidence="10" type="ORF">M409DRAFT_65097</name>
</gene>
<evidence type="ECO:0000256" key="4">
    <source>
        <dbReference type="ARBA" id="ARBA00022692"/>
    </source>
</evidence>
<dbReference type="GO" id="GO:0005351">
    <property type="term" value="F:carbohydrate:proton symporter activity"/>
    <property type="evidence" value="ECO:0007669"/>
    <property type="project" value="TreeGrafter"/>
</dbReference>
<feature type="transmembrane region" description="Helical" evidence="8">
    <location>
        <begin position="105"/>
        <end position="127"/>
    </location>
</feature>
<evidence type="ECO:0000256" key="7">
    <source>
        <dbReference type="RuleBase" id="RU003346"/>
    </source>
</evidence>
<proteinExistence type="inferred from homology"/>
<keyword evidence="3 7" id="KW-0813">Transport</keyword>
<evidence type="ECO:0000256" key="2">
    <source>
        <dbReference type="ARBA" id="ARBA00010992"/>
    </source>
</evidence>
<feature type="transmembrane region" description="Helical" evidence="8">
    <location>
        <begin position="368"/>
        <end position="387"/>
    </location>
</feature>
<evidence type="ECO:0000259" key="9">
    <source>
        <dbReference type="PROSITE" id="PS50850"/>
    </source>
</evidence>
<evidence type="ECO:0000256" key="1">
    <source>
        <dbReference type="ARBA" id="ARBA00004141"/>
    </source>
</evidence>
<sequence>MHTEAPVWDLRRTYTKSGIAGLLSSRYVFLCALFATLGGLLFGYDQGVVSITLVMPQFLQEFPEVSQEAAGSGFKKGLMTAVLELGAFIGAMNPGWIADKISRKWSILTAGIIFLIGAAMQTGAVSYGMLTAARAIGGIGVGMLAMVAPLYISEIAPPEIRGTLLVLQELCIVTGIVIAFYITYGTRHIQSEWSWRLPFLIQMIPAVIMCVGVWWLPYSPRWLCQRGRDDEALETLAKIRQLPTSDERVLQEWFEVRAECAYRQEMSANRHPKLMEPGRWNAIKLQVSLYVDCWKMPIYKRTQVAVGLMFFQQFVGINALIYYSPTLFATMGLDYEMQLTMSGVLNICQMVACIWSLWGMDRFGRRKLLLGGGVCMFLAHLIISILVGKFNGKWTENSGAGWASVAFLLFFMLTFGATWGPIPWAMPAEIFPSSPRAKVCAYGTMSNWGNNFIIGLITPPMIQNIGFGTYVFFCAFCGIALVWVYFLVPETNGRTLEQMDSVFKDKTTAEEAQRRAAIEASLWESRRGPHGQVKVEA</sequence>
<dbReference type="InterPro" id="IPR036259">
    <property type="entry name" value="MFS_trans_sf"/>
</dbReference>
<dbReference type="EMBL" id="ML993588">
    <property type="protein sequence ID" value="KAF2169433.1"/>
    <property type="molecule type" value="Genomic_DNA"/>
</dbReference>
<reference evidence="10" key="1">
    <citation type="journal article" date="2020" name="Stud. Mycol.">
        <title>101 Dothideomycetes genomes: a test case for predicting lifestyles and emergence of pathogens.</title>
        <authorList>
            <person name="Haridas S."/>
            <person name="Albert R."/>
            <person name="Binder M."/>
            <person name="Bloem J."/>
            <person name="Labutti K."/>
            <person name="Salamov A."/>
            <person name="Andreopoulos B."/>
            <person name="Baker S."/>
            <person name="Barry K."/>
            <person name="Bills G."/>
            <person name="Bluhm B."/>
            <person name="Cannon C."/>
            <person name="Castanera R."/>
            <person name="Culley D."/>
            <person name="Daum C."/>
            <person name="Ezra D."/>
            <person name="Gonzalez J."/>
            <person name="Henrissat B."/>
            <person name="Kuo A."/>
            <person name="Liang C."/>
            <person name="Lipzen A."/>
            <person name="Lutzoni F."/>
            <person name="Magnuson J."/>
            <person name="Mondo S."/>
            <person name="Nolan M."/>
            <person name="Ohm R."/>
            <person name="Pangilinan J."/>
            <person name="Park H.-J."/>
            <person name="Ramirez L."/>
            <person name="Alfaro M."/>
            <person name="Sun H."/>
            <person name="Tritt A."/>
            <person name="Yoshinaga Y."/>
            <person name="Zwiers L.-H."/>
            <person name="Turgeon B."/>
            <person name="Goodwin S."/>
            <person name="Spatafora J."/>
            <person name="Crous P."/>
            <person name="Grigoriev I."/>
        </authorList>
    </citation>
    <scope>NUCLEOTIDE SEQUENCE</scope>
    <source>
        <strain evidence="10">ATCC 36951</strain>
    </source>
</reference>
<dbReference type="InterPro" id="IPR005829">
    <property type="entry name" value="Sugar_transporter_CS"/>
</dbReference>
<dbReference type="AlphaFoldDB" id="A0A6A6CRV2"/>
<feature type="transmembrane region" description="Helical" evidence="8">
    <location>
        <begin position="164"/>
        <end position="184"/>
    </location>
</feature>
<evidence type="ECO:0000256" key="3">
    <source>
        <dbReference type="ARBA" id="ARBA00022448"/>
    </source>
</evidence>
<dbReference type="PRINTS" id="PR00171">
    <property type="entry name" value="SUGRTRNSPORT"/>
</dbReference>
<feature type="transmembrane region" description="Helical" evidence="8">
    <location>
        <begin position="78"/>
        <end position="98"/>
    </location>
</feature>
<dbReference type="GeneID" id="54569643"/>
<evidence type="ECO:0000313" key="10">
    <source>
        <dbReference type="EMBL" id="KAF2169433.1"/>
    </source>
</evidence>
<organism evidence="10 11">
    <name type="scientific">Zasmidium cellare ATCC 36951</name>
    <dbReference type="NCBI Taxonomy" id="1080233"/>
    <lineage>
        <taxon>Eukaryota</taxon>
        <taxon>Fungi</taxon>
        <taxon>Dikarya</taxon>
        <taxon>Ascomycota</taxon>
        <taxon>Pezizomycotina</taxon>
        <taxon>Dothideomycetes</taxon>
        <taxon>Dothideomycetidae</taxon>
        <taxon>Mycosphaerellales</taxon>
        <taxon>Mycosphaerellaceae</taxon>
        <taxon>Zasmidium</taxon>
    </lineage>
</organism>
<keyword evidence="5 8" id="KW-1133">Transmembrane helix</keyword>
<dbReference type="RefSeq" id="XP_033670322.1">
    <property type="nucleotide sequence ID" value="XM_033816371.1"/>
</dbReference>
<evidence type="ECO:0000256" key="5">
    <source>
        <dbReference type="ARBA" id="ARBA00022989"/>
    </source>
</evidence>
<dbReference type="InterPro" id="IPR050360">
    <property type="entry name" value="MFS_Sugar_Transporters"/>
</dbReference>
<dbReference type="FunFam" id="1.20.1250.20:FF:000026">
    <property type="entry name" value="MFS quinate transporter QutD"/>
    <property type="match status" value="1"/>
</dbReference>
<feature type="transmembrane region" description="Helical" evidence="8">
    <location>
        <begin position="439"/>
        <end position="458"/>
    </location>
</feature>
<name>A0A6A6CRV2_ZASCE</name>
<dbReference type="SUPFAM" id="SSF103473">
    <property type="entry name" value="MFS general substrate transporter"/>
    <property type="match status" value="1"/>
</dbReference>
<feature type="transmembrane region" description="Helical" evidence="8">
    <location>
        <begin position="133"/>
        <end position="152"/>
    </location>
</feature>
<dbReference type="Gene3D" id="1.20.1250.20">
    <property type="entry name" value="MFS general substrate transporter like domains"/>
    <property type="match status" value="1"/>
</dbReference>
<feature type="transmembrane region" description="Helical" evidence="8">
    <location>
        <begin position="304"/>
        <end position="323"/>
    </location>
</feature>
<dbReference type="InterPro" id="IPR005828">
    <property type="entry name" value="MFS_sugar_transport-like"/>
</dbReference>
<evidence type="ECO:0000313" key="11">
    <source>
        <dbReference type="Proteomes" id="UP000799537"/>
    </source>
</evidence>
<keyword evidence="4 8" id="KW-0812">Transmembrane</keyword>
<dbReference type="GO" id="GO:0016020">
    <property type="term" value="C:membrane"/>
    <property type="evidence" value="ECO:0007669"/>
    <property type="project" value="UniProtKB-SubCell"/>
</dbReference>
<keyword evidence="11" id="KW-1185">Reference proteome</keyword>
<accession>A0A6A6CRV2</accession>
<dbReference type="PANTHER" id="PTHR48022">
    <property type="entry name" value="PLASTIDIC GLUCOSE TRANSPORTER 4"/>
    <property type="match status" value="1"/>
</dbReference>
<dbReference type="PROSITE" id="PS50850">
    <property type="entry name" value="MFS"/>
    <property type="match status" value="1"/>
</dbReference>